<dbReference type="PANTHER" id="PTHR45008:SF1">
    <property type="entry name" value="PTS SYSTEM GLUCOSE-SPECIFIC EIIA COMPONENT"/>
    <property type="match status" value="1"/>
</dbReference>
<dbReference type="Pfam" id="PF00358">
    <property type="entry name" value="PTS_EIIA_1"/>
    <property type="match status" value="1"/>
</dbReference>
<organism evidence="8 9">
    <name type="scientific">Gracilibacillus orientalis</name>
    <dbReference type="NCBI Taxonomy" id="334253"/>
    <lineage>
        <taxon>Bacteria</taxon>
        <taxon>Bacillati</taxon>
        <taxon>Bacillota</taxon>
        <taxon>Bacilli</taxon>
        <taxon>Bacillales</taxon>
        <taxon>Bacillaceae</taxon>
        <taxon>Gracilibacillus</taxon>
    </lineage>
</organism>
<keyword evidence="2" id="KW-0813">Transport</keyword>
<evidence type="ECO:0000313" key="9">
    <source>
        <dbReference type="Proteomes" id="UP000198565"/>
    </source>
</evidence>
<reference evidence="9" key="1">
    <citation type="submission" date="2016-10" db="EMBL/GenBank/DDBJ databases">
        <authorList>
            <person name="Varghese N."/>
            <person name="Submissions S."/>
        </authorList>
    </citation>
    <scope>NUCLEOTIDE SEQUENCE [LARGE SCALE GENOMIC DNA]</scope>
    <source>
        <strain evidence="9">CGMCC 1.4250</strain>
    </source>
</reference>
<dbReference type="GO" id="GO:0016301">
    <property type="term" value="F:kinase activity"/>
    <property type="evidence" value="ECO:0007669"/>
    <property type="project" value="UniProtKB-KW"/>
</dbReference>
<keyword evidence="3" id="KW-0762">Sugar transport</keyword>
<keyword evidence="9" id="KW-1185">Reference proteome</keyword>
<dbReference type="PROSITE" id="PS51093">
    <property type="entry name" value="PTS_EIIA_TYPE_1"/>
    <property type="match status" value="1"/>
</dbReference>
<dbReference type="SUPFAM" id="SSF51261">
    <property type="entry name" value="Duplicated hybrid motif"/>
    <property type="match status" value="1"/>
</dbReference>
<accession>A0A1I4HIQ8</accession>
<sequence length="164" mass="17789">MMFKNLLKKSSTPIQLKAPITGEIVPLEKVPDPVFSQKMMGEGIAIIPKEENVVAPADGTIIQIAPSKHAIGLKTNDDMEILIHVGLETVSLDGEGFNVLVEEGDHVSVGDKLMIVDFELVRNKVPHIITPMVITNSEQSNKEYNLTAETECKAGQTSVLTING</sequence>
<evidence type="ECO:0000256" key="1">
    <source>
        <dbReference type="ARBA" id="ARBA00004496"/>
    </source>
</evidence>
<comment type="subcellular location">
    <subcellularLocation>
        <location evidence="1">Cytoplasm</location>
    </subcellularLocation>
</comment>
<dbReference type="NCBIfam" id="TIGR00830">
    <property type="entry name" value="PTBA"/>
    <property type="match status" value="1"/>
</dbReference>
<evidence type="ECO:0000256" key="3">
    <source>
        <dbReference type="ARBA" id="ARBA00022597"/>
    </source>
</evidence>
<gene>
    <name evidence="8" type="ORF">SAMN04487943_101468</name>
</gene>
<evidence type="ECO:0000313" key="8">
    <source>
        <dbReference type="EMBL" id="SFL42188.1"/>
    </source>
</evidence>
<dbReference type="FunFam" id="2.70.70.10:FF:000001">
    <property type="entry name" value="PTS system glucose-specific IIA component"/>
    <property type="match status" value="1"/>
</dbReference>
<name>A0A1I4HIQ8_9BACI</name>
<keyword evidence="5" id="KW-0598">Phosphotransferase system</keyword>
<evidence type="ECO:0000256" key="2">
    <source>
        <dbReference type="ARBA" id="ARBA00022448"/>
    </source>
</evidence>
<dbReference type="GO" id="GO:0009401">
    <property type="term" value="P:phosphoenolpyruvate-dependent sugar phosphotransferase system"/>
    <property type="evidence" value="ECO:0007669"/>
    <property type="project" value="UniProtKB-KW"/>
</dbReference>
<dbReference type="EMBL" id="FOTR01000001">
    <property type="protein sequence ID" value="SFL42188.1"/>
    <property type="molecule type" value="Genomic_DNA"/>
</dbReference>
<feature type="domain" description="PTS EIIA type-1" evidence="7">
    <location>
        <begin position="32"/>
        <end position="136"/>
    </location>
</feature>
<dbReference type="STRING" id="334253.SAMN04487943_101468"/>
<evidence type="ECO:0000259" key="7">
    <source>
        <dbReference type="PROSITE" id="PS51093"/>
    </source>
</evidence>
<dbReference type="InterPro" id="IPR050890">
    <property type="entry name" value="PTS_EIIA_component"/>
</dbReference>
<proteinExistence type="predicted"/>
<protein>
    <submittedName>
        <fullName evidence="8">PTS system, glucose-specific IIA component</fullName>
    </submittedName>
</protein>
<keyword evidence="6" id="KW-0418">Kinase</keyword>
<dbReference type="GO" id="GO:0005737">
    <property type="term" value="C:cytoplasm"/>
    <property type="evidence" value="ECO:0007669"/>
    <property type="project" value="UniProtKB-SubCell"/>
</dbReference>
<dbReference type="Proteomes" id="UP000198565">
    <property type="component" value="Unassembled WGS sequence"/>
</dbReference>
<evidence type="ECO:0000256" key="6">
    <source>
        <dbReference type="ARBA" id="ARBA00022777"/>
    </source>
</evidence>
<dbReference type="AlphaFoldDB" id="A0A1I4HIQ8"/>
<evidence type="ECO:0000256" key="5">
    <source>
        <dbReference type="ARBA" id="ARBA00022683"/>
    </source>
</evidence>
<dbReference type="Gene3D" id="2.70.70.10">
    <property type="entry name" value="Glucose Permease (Domain IIA)"/>
    <property type="match status" value="1"/>
</dbReference>
<dbReference type="InterPro" id="IPR011055">
    <property type="entry name" value="Dup_hybrid_motif"/>
</dbReference>
<evidence type="ECO:0000256" key="4">
    <source>
        <dbReference type="ARBA" id="ARBA00022679"/>
    </source>
</evidence>
<dbReference type="PANTHER" id="PTHR45008">
    <property type="entry name" value="PTS SYSTEM GLUCOSE-SPECIFIC EIIA COMPONENT"/>
    <property type="match status" value="1"/>
</dbReference>
<keyword evidence="4" id="KW-0808">Transferase</keyword>
<dbReference type="InterPro" id="IPR001127">
    <property type="entry name" value="PTS_EIIA_1_perm"/>
</dbReference>